<dbReference type="RefSeq" id="WP_143984959.1">
    <property type="nucleotide sequence ID" value="NZ_CP041692.1"/>
</dbReference>
<evidence type="ECO:0000313" key="2">
    <source>
        <dbReference type="Proteomes" id="UP000319263"/>
    </source>
</evidence>
<dbReference type="GO" id="GO:0016740">
    <property type="term" value="F:transferase activity"/>
    <property type="evidence" value="ECO:0007669"/>
    <property type="project" value="UniProtKB-KW"/>
</dbReference>
<proteinExistence type="predicted"/>
<keyword evidence="2" id="KW-1185">Reference proteome</keyword>
<organism evidence="1 2">
    <name type="scientific">Microlunatus elymi</name>
    <dbReference type="NCBI Taxonomy" id="2596828"/>
    <lineage>
        <taxon>Bacteria</taxon>
        <taxon>Bacillati</taxon>
        <taxon>Actinomycetota</taxon>
        <taxon>Actinomycetes</taxon>
        <taxon>Propionibacteriales</taxon>
        <taxon>Propionibacteriaceae</taxon>
        <taxon>Microlunatus</taxon>
    </lineage>
</organism>
<accession>A0A516PUV8</accession>
<keyword evidence="1" id="KW-0808">Transferase</keyword>
<name>A0A516PUV8_9ACTN</name>
<dbReference type="KEGG" id="mik:FOE78_02730"/>
<reference evidence="1 2" key="1">
    <citation type="submission" date="2019-07" db="EMBL/GenBank/DDBJ databases">
        <title>Microlunatus dokdonensis sp. nov. isolated from the rhizospheric soil of the wild plant Elymus tsukushiensis.</title>
        <authorList>
            <person name="Ghim S.-Y."/>
            <person name="Hwang Y.-J."/>
            <person name="Son J.-S."/>
            <person name="Shin J.-H."/>
        </authorList>
    </citation>
    <scope>NUCLEOTIDE SEQUENCE [LARGE SCALE GENOMIC DNA]</scope>
    <source>
        <strain evidence="1 2">KUDC0627</strain>
    </source>
</reference>
<dbReference type="AlphaFoldDB" id="A0A516PUV8"/>
<dbReference type="Proteomes" id="UP000319263">
    <property type="component" value="Chromosome"/>
</dbReference>
<protein>
    <submittedName>
        <fullName evidence="1">Glycosyltransferase family 4 protein</fullName>
    </submittedName>
</protein>
<dbReference type="EMBL" id="CP041692">
    <property type="protein sequence ID" value="QDP94974.1"/>
    <property type="molecule type" value="Genomic_DNA"/>
</dbReference>
<dbReference type="Gene3D" id="3.40.50.2000">
    <property type="entry name" value="Glycogen Phosphorylase B"/>
    <property type="match status" value="1"/>
</dbReference>
<dbReference type="SUPFAM" id="SSF53756">
    <property type="entry name" value="UDP-Glycosyltransferase/glycogen phosphorylase"/>
    <property type="match status" value="1"/>
</dbReference>
<gene>
    <name evidence="1" type="ORF">FOE78_02730</name>
</gene>
<evidence type="ECO:0000313" key="1">
    <source>
        <dbReference type="EMBL" id="QDP94974.1"/>
    </source>
</evidence>
<sequence>MTIYVPTVRGGLLKDAHIVRAMMRSLGRECTIAPMRYNSSANAYSIPDYSRSEDSLHVYLEVLPEEIRNARSIFIPNPEWFKLKWSSSISSIGAIFAKTREAHEIFKGMGANSYYIGFASADPGCSVDPHKPVSFLSLSGKSPLRQDELVAQAWSNHPEWPLVTIVSSLLGDSWNRSNVRILSPNYRSSEFTERLFSGASFHLCLSQTEGWGHYAVEALAAGAITLFSTCQPLRETLRNSGGLPVSASKTERTSGLATLYDVDSGSLELAVGRALAMSGDEREARSAQARSRFEKIWIEFRSRFTRSLVDIEYRFGQE</sequence>
<dbReference type="OrthoDB" id="9806887at2"/>